<sequence>MDTVLKIENLTKQYGRITAVRNLSLEVHRGNVFGILGPNGSGKTTTLGILLDVIKKTSGSFSWFGQPPTKEMRKKIGAILETPIFYPYLSAVKNLEIVAEIKGAPVDRIEPVLKKVELYERRHDKFRTYSLGMKQRLSIASALLCDPEVMILDEPTNGLDPQGIAEIRELIKQIAREGKTIILASHLLDEVQKVCTHFCVLKRGSLLYSGSVEEVNKGVESVEVIADASDMEMVLQGYPMAAKVVEEDGKYIVTLENGARAADLNAYLFSKGITISHLLTQRKSLEKQFLELLAESDNA</sequence>
<dbReference type="Proteomes" id="UP000011135">
    <property type="component" value="Unassembled WGS sequence"/>
</dbReference>
<dbReference type="AlphaFoldDB" id="L8JZH6"/>
<dbReference type="InterPro" id="IPR017871">
    <property type="entry name" value="ABC_transporter-like_CS"/>
</dbReference>
<dbReference type="Gene3D" id="3.40.50.300">
    <property type="entry name" value="P-loop containing nucleotide triphosphate hydrolases"/>
    <property type="match status" value="1"/>
</dbReference>
<keyword evidence="3" id="KW-0547">Nucleotide-binding</keyword>
<dbReference type="STRING" id="1237149.C900_02648"/>
<dbReference type="PANTHER" id="PTHR43335:SF2">
    <property type="entry name" value="ABC TRANSPORTER, ATP-BINDING PROTEIN"/>
    <property type="match status" value="1"/>
</dbReference>
<reference evidence="6 7" key="1">
    <citation type="submission" date="2012-12" db="EMBL/GenBank/DDBJ databases">
        <title>Genome assembly of Fulvivirga imtechensis AK7.</title>
        <authorList>
            <person name="Nupur N."/>
            <person name="Khatri I."/>
            <person name="Kumar R."/>
            <person name="Subramanian S."/>
            <person name="Pinnaka A."/>
        </authorList>
    </citation>
    <scope>NUCLEOTIDE SEQUENCE [LARGE SCALE GENOMIC DNA]</scope>
    <source>
        <strain evidence="6 7">AK7</strain>
    </source>
</reference>
<comment type="caution">
    <text evidence="6">The sequence shown here is derived from an EMBL/GenBank/DDBJ whole genome shotgun (WGS) entry which is preliminary data.</text>
</comment>
<dbReference type="PROSITE" id="PS50893">
    <property type="entry name" value="ABC_TRANSPORTER_2"/>
    <property type="match status" value="1"/>
</dbReference>
<dbReference type="InterPro" id="IPR003593">
    <property type="entry name" value="AAA+_ATPase"/>
</dbReference>
<keyword evidence="4" id="KW-0067">ATP-binding</keyword>
<dbReference type="PATRIC" id="fig|1237149.3.peg.339"/>
<dbReference type="eggNOG" id="COG1131">
    <property type="taxonomic scope" value="Bacteria"/>
</dbReference>
<dbReference type="Pfam" id="PF00005">
    <property type="entry name" value="ABC_tran"/>
    <property type="match status" value="1"/>
</dbReference>
<dbReference type="RefSeq" id="WP_009577783.1">
    <property type="nucleotide sequence ID" value="NZ_AMZN01000004.1"/>
</dbReference>
<dbReference type="GO" id="GO:0016887">
    <property type="term" value="F:ATP hydrolysis activity"/>
    <property type="evidence" value="ECO:0007669"/>
    <property type="project" value="InterPro"/>
</dbReference>
<evidence type="ECO:0000313" key="6">
    <source>
        <dbReference type="EMBL" id="ELR73563.1"/>
    </source>
</evidence>
<keyword evidence="2" id="KW-0813">Transport</keyword>
<evidence type="ECO:0000256" key="1">
    <source>
        <dbReference type="ARBA" id="ARBA00005417"/>
    </source>
</evidence>
<dbReference type="PANTHER" id="PTHR43335">
    <property type="entry name" value="ABC TRANSPORTER, ATP-BINDING PROTEIN"/>
    <property type="match status" value="1"/>
</dbReference>
<dbReference type="InterPro" id="IPR027417">
    <property type="entry name" value="P-loop_NTPase"/>
</dbReference>
<keyword evidence="7" id="KW-1185">Reference proteome</keyword>
<evidence type="ECO:0000256" key="3">
    <source>
        <dbReference type="ARBA" id="ARBA00022741"/>
    </source>
</evidence>
<accession>L8JZH6</accession>
<evidence type="ECO:0000256" key="2">
    <source>
        <dbReference type="ARBA" id="ARBA00022448"/>
    </source>
</evidence>
<protein>
    <recommendedName>
        <fullName evidence="5">ABC transporter domain-containing protein</fullName>
    </recommendedName>
</protein>
<evidence type="ECO:0000259" key="5">
    <source>
        <dbReference type="PROSITE" id="PS50893"/>
    </source>
</evidence>
<gene>
    <name evidence="6" type="ORF">C900_02648</name>
</gene>
<dbReference type="SMART" id="SM00382">
    <property type="entry name" value="AAA"/>
    <property type="match status" value="1"/>
</dbReference>
<dbReference type="InterPro" id="IPR003439">
    <property type="entry name" value="ABC_transporter-like_ATP-bd"/>
</dbReference>
<organism evidence="6 7">
    <name type="scientific">Fulvivirga imtechensis AK7</name>
    <dbReference type="NCBI Taxonomy" id="1237149"/>
    <lineage>
        <taxon>Bacteria</taxon>
        <taxon>Pseudomonadati</taxon>
        <taxon>Bacteroidota</taxon>
        <taxon>Cytophagia</taxon>
        <taxon>Cytophagales</taxon>
        <taxon>Fulvivirgaceae</taxon>
        <taxon>Fulvivirga</taxon>
    </lineage>
</organism>
<evidence type="ECO:0000256" key="4">
    <source>
        <dbReference type="ARBA" id="ARBA00022840"/>
    </source>
</evidence>
<dbReference type="EMBL" id="AMZN01000004">
    <property type="protein sequence ID" value="ELR73563.1"/>
    <property type="molecule type" value="Genomic_DNA"/>
</dbReference>
<dbReference type="PROSITE" id="PS00211">
    <property type="entry name" value="ABC_TRANSPORTER_1"/>
    <property type="match status" value="1"/>
</dbReference>
<name>L8JZH6_9BACT</name>
<dbReference type="OrthoDB" id="977540at2"/>
<dbReference type="GO" id="GO:0005524">
    <property type="term" value="F:ATP binding"/>
    <property type="evidence" value="ECO:0007669"/>
    <property type="project" value="UniProtKB-KW"/>
</dbReference>
<evidence type="ECO:0000313" key="7">
    <source>
        <dbReference type="Proteomes" id="UP000011135"/>
    </source>
</evidence>
<feature type="domain" description="ABC transporter" evidence="5">
    <location>
        <begin position="5"/>
        <end position="228"/>
    </location>
</feature>
<proteinExistence type="inferred from homology"/>
<dbReference type="SUPFAM" id="SSF52540">
    <property type="entry name" value="P-loop containing nucleoside triphosphate hydrolases"/>
    <property type="match status" value="1"/>
</dbReference>
<comment type="similarity">
    <text evidence="1">Belongs to the ABC transporter superfamily.</text>
</comment>